<reference evidence="10" key="1">
    <citation type="journal article" date="2015" name="Nature">
        <title>Complex archaea that bridge the gap between prokaryotes and eukaryotes.</title>
        <authorList>
            <person name="Spang A."/>
            <person name="Saw J.H."/>
            <person name="Jorgensen S.L."/>
            <person name="Zaremba-Niedzwiedzka K."/>
            <person name="Martijn J."/>
            <person name="Lind A.E."/>
            <person name="van Eijk R."/>
            <person name="Schleper C."/>
            <person name="Guy L."/>
            <person name="Ettema T.J."/>
        </authorList>
    </citation>
    <scope>NUCLEOTIDE SEQUENCE</scope>
</reference>
<evidence type="ECO:0000256" key="8">
    <source>
        <dbReference type="ARBA" id="ARBA00023136"/>
    </source>
</evidence>
<protein>
    <submittedName>
        <fullName evidence="10">Uncharacterized protein</fullName>
    </submittedName>
</protein>
<organism evidence="10">
    <name type="scientific">marine sediment metagenome</name>
    <dbReference type="NCBI Taxonomy" id="412755"/>
    <lineage>
        <taxon>unclassified sequences</taxon>
        <taxon>metagenomes</taxon>
        <taxon>ecological metagenomes</taxon>
    </lineage>
</organism>
<keyword evidence="3" id="KW-0138">CF(0)</keyword>
<dbReference type="GO" id="GO:0045259">
    <property type="term" value="C:proton-transporting ATP synthase complex"/>
    <property type="evidence" value="ECO:0007669"/>
    <property type="project" value="UniProtKB-KW"/>
</dbReference>
<evidence type="ECO:0000256" key="1">
    <source>
        <dbReference type="ARBA" id="ARBA00004167"/>
    </source>
</evidence>
<dbReference type="EMBL" id="LAZR01061402">
    <property type="protein sequence ID" value="KKK63654.1"/>
    <property type="molecule type" value="Genomic_DNA"/>
</dbReference>
<evidence type="ECO:0000256" key="3">
    <source>
        <dbReference type="ARBA" id="ARBA00022547"/>
    </source>
</evidence>
<evidence type="ECO:0000256" key="7">
    <source>
        <dbReference type="ARBA" id="ARBA00023065"/>
    </source>
</evidence>
<dbReference type="InterPro" id="IPR002146">
    <property type="entry name" value="ATP_synth_b/b'su_bac/chlpt"/>
</dbReference>
<keyword evidence="6" id="KW-1133">Transmembrane helix</keyword>
<comment type="function">
    <text evidence="9">F(1)F(0) ATP synthase produces ATP from ADP in the presence of a proton or sodium gradient. F-type ATPases consist of two structural domains, F(1) containing the extramembraneous catalytic core and F(0) containing the membrane proton channel, linked together by a central stalk and a peripheral stalk. During catalysis, ATP synthesis in the catalytic domain of F(1) is coupled via a rotary mechanism of the central stalk subunits to proton translocation.</text>
</comment>
<name>A0A0F8ZB08_9ZZZZ</name>
<keyword evidence="4" id="KW-0812">Transmembrane</keyword>
<dbReference type="GO" id="GO:0015078">
    <property type="term" value="F:proton transmembrane transporter activity"/>
    <property type="evidence" value="ECO:0007669"/>
    <property type="project" value="InterPro"/>
</dbReference>
<keyword evidence="7" id="KW-0406">Ion transport</keyword>
<keyword evidence="5" id="KW-0375">Hydrogen ion transport</keyword>
<dbReference type="Pfam" id="PF00430">
    <property type="entry name" value="ATP-synt_B"/>
    <property type="match status" value="1"/>
</dbReference>
<comment type="caution">
    <text evidence="10">The sequence shown here is derived from an EMBL/GenBank/DDBJ whole genome shotgun (WGS) entry which is preliminary data.</text>
</comment>
<evidence type="ECO:0000256" key="4">
    <source>
        <dbReference type="ARBA" id="ARBA00022692"/>
    </source>
</evidence>
<comment type="subcellular location">
    <subcellularLocation>
        <location evidence="1">Membrane</location>
        <topology evidence="1">Single-pass membrane protein</topology>
    </subcellularLocation>
</comment>
<accession>A0A0F8ZB08</accession>
<proteinExistence type="predicted"/>
<evidence type="ECO:0000256" key="5">
    <source>
        <dbReference type="ARBA" id="ARBA00022781"/>
    </source>
</evidence>
<keyword evidence="8" id="KW-0472">Membrane</keyword>
<sequence length="82" mass="9344">LQDEARQAARRDAEALLERARSEIQLERDAAIADLRREFADLTVTAAERVIRRSLDRKAHRELIEEVLAEAPHGSERGDGQR</sequence>
<dbReference type="CDD" id="cd06503">
    <property type="entry name" value="ATP-synt_Fo_b"/>
    <property type="match status" value="1"/>
</dbReference>
<keyword evidence="2" id="KW-0813">Transport</keyword>
<dbReference type="GO" id="GO:0015986">
    <property type="term" value="P:proton motive force-driven ATP synthesis"/>
    <property type="evidence" value="ECO:0007669"/>
    <property type="project" value="InterPro"/>
</dbReference>
<gene>
    <name evidence="10" type="ORF">LCGC14_2992130</name>
</gene>
<evidence type="ECO:0000256" key="9">
    <source>
        <dbReference type="ARBA" id="ARBA00025198"/>
    </source>
</evidence>
<feature type="non-terminal residue" evidence="10">
    <location>
        <position position="1"/>
    </location>
</feature>
<evidence type="ECO:0000313" key="10">
    <source>
        <dbReference type="EMBL" id="KKK63654.1"/>
    </source>
</evidence>
<dbReference type="AlphaFoldDB" id="A0A0F8ZB08"/>
<evidence type="ECO:0000256" key="6">
    <source>
        <dbReference type="ARBA" id="ARBA00022989"/>
    </source>
</evidence>
<evidence type="ECO:0000256" key="2">
    <source>
        <dbReference type="ARBA" id="ARBA00022448"/>
    </source>
</evidence>